<sequence length="119" mass="13147">GHSWSVCWSSSSVCGRFFKMGSRFLAIYLGLLVFCAEAYVPQQNYAVGYRSPVGARSSYALAGRAEAASDTSISLFGFLRKLKGISSEVGHAFSSRKRYLDDVRSAMRTLNNLNILNYI</sequence>
<reference evidence="2" key="1">
    <citation type="journal article" date="2014" name="PLoS ONE">
        <title>Transcriptome-Based Identification of ABC Transporters in the Western Tarnished Plant Bug Lygus hesperus.</title>
        <authorList>
            <person name="Hull J.J."/>
            <person name="Chaney K."/>
            <person name="Geib S.M."/>
            <person name="Fabrick J.A."/>
            <person name="Brent C.S."/>
            <person name="Walsh D."/>
            <person name="Lavine L.C."/>
        </authorList>
    </citation>
    <scope>NUCLEOTIDE SEQUENCE</scope>
</reference>
<accession>A0A0A9WM28</accession>
<dbReference type="AlphaFoldDB" id="A0A0A9WM28"/>
<protein>
    <submittedName>
        <fullName evidence="2">Uncharacterized protein</fullName>
    </submittedName>
</protein>
<name>A0A0A9WM28_LYGHE</name>
<feature type="non-terminal residue" evidence="2">
    <location>
        <position position="1"/>
    </location>
</feature>
<dbReference type="EMBL" id="GBHO01037689">
    <property type="protein sequence ID" value="JAG05915.1"/>
    <property type="molecule type" value="Transcribed_RNA"/>
</dbReference>
<reference evidence="2" key="2">
    <citation type="submission" date="2014-07" db="EMBL/GenBank/DDBJ databases">
        <authorList>
            <person name="Hull J."/>
        </authorList>
    </citation>
    <scope>NUCLEOTIDE SEQUENCE</scope>
</reference>
<keyword evidence="1" id="KW-0812">Transmembrane</keyword>
<organism evidence="2">
    <name type="scientific">Lygus hesperus</name>
    <name type="common">Western plant bug</name>
    <dbReference type="NCBI Taxonomy" id="30085"/>
    <lineage>
        <taxon>Eukaryota</taxon>
        <taxon>Metazoa</taxon>
        <taxon>Ecdysozoa</taxon>
        <taxon>Arthropoda</taxon>
        <taxon>Hexapoda</taxon>
        <taxon>Insecta</taxon>
        <taxon>Pterygota</taxon>
        <taxon>Neoptera</taxon>
        <taxon>Paraneoptera</taxon>
        <taxon>Hemiptera</taxon>
        <taxon>Heteroptera</taxon>
        <taxon>Panheteroptera</taxon>
        <taxon>Cimicomorpha</taxon>
        <taxon>Miridae</taxon>
        <taxon>Mirini</taxon>
        <taxon>Lygus</taxon>
    </lineage>
</organism>
<feature type="transmembrane region" description="Helical" evidence="1">
    <location>
        <begin position="20"/>
        <end position="40"/>
    </location>
</feature>
<keyword evidence="1" id="KW-0472">Membrane</keyword>
<proteinExistence type="predicted"/>
<evidence type="ECO:0000256" key="1">
    <source>
        <dbReference type="SAM" id="Phobius"/>
    </source>
</evidence>
<gene>
    <name evidence="2" type="ORF">CM83_99094</name>
</gene>
<evidence type="ECO:0000313" key="2">
    <source>
        <dbReference type="EMBL" id="JAG05915.1"/>
    </source>
</evidence>
<keyword evidence="1" id="KW-1133">Transmembrane helix</keyword>